<dbReference type="Proteomes" id="UP000587880">
    <property type="component" value="Unassembled WGS sequence"/>
</dbReference>
<dbReference type="EMBL" id="JABAGD010000031">
    <property type="protein sequence ID" value="NMF06295.1"/>
    <property type="molecule type" value="Genomic_DNA"/>
</dbReference>
<dbReference type="AlphaFoldDB" id="A0A7X9SQR6"/>
<dbReference type="RefSeq" id="WP_168982507.1">
    <property type="nucleotide sequence ID" value="NZ_JABAGD010000031.1"/>
</dbReference>
<name>A0A7X9SQR6_CLOBE</name>
<accession>A0A7X9SQR6</accession>
<protein>
    <submittedName>
        <fullName evidence="1">Uncharacterized protein</fullName>
    </submittedName>
</protein>
<gene>
    <name evidence="1" type="ORF">HF849_16375</name>
</gene>
<evidence type="ECO:0000313" key="1">
    <source>
        <dbReference type="EMBL" id="NMF06295.1"/>
    </source>
</evidence>
<organism evidence="1 2">
    <name type="scientific">Clostridium beijerinckii</name>
    <name type="common">Clostridium MP</name>
    <dbReference type="NCBI Taxonomy" id="1520"/>
    <lineage>
        <taxon>Bacteria</taxon>
        <taxon>Bacillati</taxon>
        <taxon>Bacillota</taxon>
        <taxon>Clostridia</taxon>
        <taxon>Eubacteriales</taxon>
        <taxon>Clostridiaceae</taxon>
        <taxon>Clostridium</taxon>
    </lineage>
</organism>
<evidence type="ECO:0000313" key="2">
    <source>
        <dbReference type="Proteomes" id="UP000587880"/>
    </source>
</evidence>
<sequence>MKIVLTDNYDRELYDEKLIAENVAERVGNKIVDLLNDDPKRFDEDYYKLVEDDYKLFERDY</sequence>
<reference evidence="1 2" key="1">
    <citation type="submission" date="2020-04" db="EMBL/GenBank/DDBJ databases">
        <authorList>
            <person name="Hitch T.C.A."/>
            <person name="Wylensek D."/>
            <person name="Clavel T."/>
        </authorList>
    </citation>
    <scope>NUCLEOTIDE SEQUENCE [LARGE SCALE GENOMIC DNA]</scope>
    <source>
        <strain evidence="1 2">WB01_NA02</strain>
    </source>
</reference>
<comment type="caution">
    <text evidence="1">The sequence shown here is derived from an EMBL/GenBank/DDBJ whole genome shotgun (WGS) entry which is preliminary data.</text>
</comment>
<proteinExistence type="predicted"/>